<organism evidence="6 7">
    <name type="scientific">Fistulifera solaris</name>
    <name type="common">Oleaginous diatom</name>
    <dbReference type="NCBI Taxonomy" id="1519565"/>
    <lineage>
        <taxon>Eukaryota</taxon>
        <taxon>Sar</taxon>
        <taxon>Stramenopiles</taxon>
        <taxon>Ochrophyta</taxon>
        <taxon>Bacillariophyta</taxon>
        <taxon>Bacillariophyceae</taxon>
        <taxon>Bacillariophycidae</taxon>
        <taxon>Naviculales</taxon>
        <taxon>Naviculaceae</taxon>
        <taxon>Fistulifera</taxon>
    </lineage>
</organism>
<dbReference type="Proteomes" id="UP000198406">
    <property type="component" value="Unassembled WGS sequence"/>
</dbReference>
<keyword evidence="7" id="KW-1185">Reference proteome</keyword>
<evidence type="ECO:0000256" key="1">
    <source>
        <dbReference type="ARBA" id="ARBA00022737"/>
    </source>
</evidence>
<feature type="coiled-coil region" evidence="3">
    <location>
        <begin position="1404"/>
        <end position="1431"/>
    </location>
</feature>
<evidence type="ECO:0000256" key="3">
    <source>
        <dbReference type="SAM" id="Coils"/>
    </source>
</evidence>
<feature type="region of interest" description="Disordered" evidence="4">
    <location>
        <begin position="776"/>
        <end position="844"/>
    </location>
</feature>
<dbReference type="InterPro" id="IPR011009">
    <property type="entry name" value="Kinase-like_dom_sf"/>
</dbReference>
<dbReference type="SUPFAM" id="SSF56112">
    <property type="entry name" value="Protein kinase-like (PK-like)"/>
    <property type="match status" value="1"/>
</dbReference>
<keyword evidence="2" id="KW-0040">ANK repeat</keyword>
<feature type="compositionally biased region" description="Acidic residues" evidence="4">
    <location>
        <begin position="804"/>
        <end position="820"/>
    </location>
</feature>
<feature type="compositionally biased region" description="Polar residues" evidence="4">
    <location>
        <begin position="782"/>
        <end position="794"/>
    </location>
</feature>
<dbReference type="GO" id="GO:0004672">
    <property type="term" value="F:protein kinase activity"/>
    <property type="evidence" value="ECO:0007669"/>
    <property type="project" value="InterPro"/>
</dbReference>
<dbReference type="EMBL" id="BDSP01000011">
    <property type="protein sequence ID" value="GAX09710.1"/>
    <property type="molecule type" value="Genomic_DNA"/>
</dbReference>
<gene>
    <name evidence="6" type="ORF">FisN_19Lh179</name>
</gene>
<comment type="caution">
    <text evidence="6">The sequence shown here is derived from an EMBL/GenBank/DDBJ whole genome shotgun (WGS) entry which is preliminary data.</text>
</comment>
<evidence type="ECO:0000259" key="5">
    <source>
        <dbReference type="PROSITE" id="PS50011"/>
    </source>
</evidence>
<dbReference type="InterPro" id="IPR000719">
    <property type="entry name" value="Prot_kinase_dom"/>
</dbReference>
<dbReference type="PANTHER" id="PTHR24186:SF46">
    <property type="entry name" value="PROTEIN ACCELERATED CELL DEATH 6-LIKE"/>
    <property type="match status" value="1"/>
</dbReference>
<accession>A0A1Z5J6V6</accession>
<dbReference type="Gene3D" id="1.25.40.20">
    <property type="entry name" value="Ankyrin repeat-containing domain"/>
    <property type="match status" value="2"/>
</dbReference>
<dbReference type="PANTHER" id="PTHR24186">
    <property type="entry name" value="PROTEIN PHOSPHATASE 1 REGULATORY SUBUNIT"/>
    <property type="match status" value="1"/>
</dbReference>
<dbReference type="OrthoDB" id="41200at2759"/>
<dbReference type="SMART" id="SM00220">
    <property type="entry name" value="S_TKc"/>
    <property type="match status" value="1"/>
</dbReference>
<dbReference type="SUPFAM" id="SSF48403">
    <property type="entry name" value="Ankyrin repeat"/>
    <property type="match status" value="2"/>
</dbReference>
<feature type="region of interest" description="Disordered" evidence="4">
    <location>
        <begin position="861"/>
        <end position="889"/>
    </location>
</feature>
<feature type="compositionally biased region" description="Polar residues" evidence="4">
    <location>
        <begin position="878"/>
        <end position="888"/>
    </location>
</feature>
<dbReference type="InParanoid" id="A0A1Z5J6V6"/>
<keyword evidence="1" id="KW-0677">Repeat</keyword>
<evidence type="ECO:0000256" key="4">
    <source>
        <dbReference type="SAM" id="MobiDB-lite"/>
    </source>
</evidence>
<feature type="domain" description="Protein kinase" evidence="5">
    <location>
        <begin position="976"/>
        <end position="1392"/>
    </location>
</feature>
<dbReference type="GO" id="GO:0005524">
    <property type="term" value="F:ATP binding"/>
    <property type="evidence" value="ECO:0007669"/>
    <property type="project" value="InterPro"/>
</dbReference>
<reference evidence="6 7" key="1">
    <citation type="journal article" date="2015" name="Plant Cell">
        <title>Oil accumulation by the oleaginous diatom Fistulifera solaris as revealed by the genome and transcriptome.</title>
        <authorList>
            <person name="Tanaka T."/>
            <person name="Maeda Y."/>
            <person name="Veluchamy A."/>
            <person name="Tanaka M."/>
            <person name="Abida H."/>
            <person name="Marechal E."/>
            <person name="Bowler C."/>
            <person name="Muto M."/>
            <person name="Sunaga Y."/>
            <person name="Tanaka M."/>
            <person name="Yoshino T."/>
            <person name="Taniguchi T."/>
            <person name="Fukuda Y."/>
            <person name="Nemoto M."/>
            <person name="Matsumoto M."/>
            <person name="Wong P.S."/>
            <person name="Aburatani S."/>
            <person name="Fujibuchi W."/>
        </authorList>
    </citation>
    <scope>NUCLEOTIDE SEQUENCE [LARGE SCALE GENOMIC DNA]</scope>
    <source>
        <strain evidence="6 7">JPCC DA0580</strain>
    </source>
</reference>
<evidence type="ECO:0000313" key="6">
    <source>
        <dbReference type="EMBL" id="GAX09710.1"/>
    </source>
</evidence>
<evidence type="ECO:0000256" key="2">
    <source>
        <dbReference type="ARBA" id="ARBA00023043"/>
    </source>
</evidence>
<dbReference type="InterPro" id="IPR002110">
    <property type="entry name" value="Ankyrin_rpt"/>
</dbReference>
<proteinExistence type="predicted"/>
<protein>
    <recommendedName>
        <fullName evidence="5">Protein kinase domain-containing protein</fullName>
    </recommendedName>
</protein>
<dbReference type="SMART" id="SM00248">
    <property type="entry name" value="ANK"/>
    <property type="match status" value="6"/>
</dbReference>
<dbReference type="GO" id="GO:0005886">
    <property type="term" value="C:plasma membrane"/>
    <property type="evidence" value="ECO:0007669"/>
    <property type="project" value="TreeGrafter"/>
</dbReference>
<evidence type="ECO:0000313" key="7">
    <source>
        <dbReference type="Proteomes" id="UP000198406"/>
    </source>
</evidence>
<dbReference type="PROSITE" id="PS50011">
    <property type="entry name" value="PROTEIN_KINASE_DOM"/>
    <property type="match status" value="1"/>
</dbReference>
<feature type="compositionally biased region" description="Basic residues" evidence="4">
    <location>
        <begin position="826"/>
        <end position="836"/>
    </location>
</feature>
<sequence length="1431" mass="160960">MFGRKIGTLQKLIDTAAVPNSGVKWKHVLEYLEDHCDEIDDAPELPFDSPLPSHFVACSELKAELRHDRTSGESLLRNVLHKIPPEICAALCQLGPSALRATCPRDRVPIQYACRYPVSPQLDEVIVILAKACPESLIHRDHSGQTALHYLFLHHAPQRSPALVASLCSHVLTIAGSDRDCAGEETRRDFPLPSLPSTGSAAVVHDAVDGCLPLHYAVMNGANLRTIHVLLQAHPASQSFTDRFGRTALHRYLGAGSLGDGAKDVSGEPWSGEPWWRHSISKELVQMLTSSRVARTADCLGRTPLHWVCVFVAYNYFHDTNNLPIQVLQSVLASHVGQLATRDSAMQTPLMVLLGTMNYLQRAEKPKSTQYNLIEGGPPAFSPSSSLMNLLLKHPDDSAAINIATLEDSMGRLPLHLAVECAVALPTIELLLQYFPNALVHATEEMKVPLHSAFTTFAAPRQTAALVSLLLQQYEAGTHGTVIDGRLGLKMEDASGMYPLHYAVKNKAGLKTIELIMEKYPQAALQVGPANDLPAHNILTDPLISIACGSQTSDDNPLSDASQEEYDVASKKATLLLRPLTAKPLTLTLADSQFGMLPLHLTVMFEALPYVNLLRVLQLNPDAALHYSTHNRHAYSPLDLHDMRQSRFRDTQEEWHHIRELLYSFGPTLGSHRHRQGLLSQCVRLIVDELNGNGTFHLDQGNSKEQCEMDLEISHSLSNLVLGSDPESRVVIPKQLKRSHNATATKKIMHVADNGHDLGIVPNSSSIYDEENTKFDYDLPTNAESGSTTGSEDSNSQDEYLSSDNDDDEEEIDYQDEIEDLPYQKRLAKKKKKRRGVPTDEGHTKNVDLLFEEAKSRANKEKPECVNGFGKEVDDSSRPPNMSSLSPKSHQKPRFISEVAFRLWTFFSLYCEPHNPNDNYSVQVGEILDEIDFETAQTLTTMSLPPFAAMYFPPHESLFGSTFRDRASPKCRELIYKTCYFLGKYEFDTEDDILIYRSDDGSSLLVRAFEWIFTTETETDARRPGISEEQIWTSGELPADIGATFSYWKRPIWMKFTKNLEEYKTEVEHRTNLDIPVDGRPCPHIGVSPLLSYYSAMSSERKQDRIYKHDTGDDRFKSLILYGSRKSSQVRRHELTLKDYPFALVYPASSRGTLHEYLMEYGPLEIDEIRSLARNLLQTLSFFHDKGFVHGQVTTRNICLCGYGETKTWCLQSLYSLTKTTDCTFFGSIKPDGFVPFNLESLPPEFFVSLSPSEYLIYKQYWSQVEKLFGVQIAACALQPVLDTKKGTFTVARCFFESQTQGTLVLPSLPYALALSNRRLDFWALGILVFTLMSGISNFGQITRRHLEDEELEYTIYENILDPLAQDFLIWVLAMKADPTITCKTILSHPFLDPSAVNRAKIIGERTKKSLEMKQKRMQEMERNYEKARMR</sequence>
<name>A0A1Z5J6V6_FISSO</name>
<dbReference type="InterPro" id="IPR036770">
    <property type="entry name" value="Ankyrin_rpt-contain_sf"/>
</dbReference>
<dbReference type="Gene3D" id="1.10.510.10">
    <property type="entry name" value="Transferase(Phosphotransferase) domain 1"/>
    <property type="match status" value="2"/>
</dbReference>
<keyword evidence="3" id="KW-0175">Coiled coil</keyword>